<evidence type="ECO:0000313" key="1">
    <source>
        <dbReference type="EMBL" id="JAH36406.1"/>
    </source>
</evidence>
<reference evidence="1" key="2">
    <citation type="journal article" date="2015" name="Fish Shellfish Immunol.">
        <title>Early steps in the European eel (Anguilla anguilla)-Vibrio vulnificus interaction in the gills: Role of the RtxA13 toxin.</title>
        <authorList>
            <person name="Callol A."/>
            <person name="Pajuelo D."/>
            <person name="Ebbesson L."/>
            <person name="Teles M."/>
            <person name="MacKenzie S."/>
            <person name="Amaro C."/>
        </authorList>
    </citation>
    <scope>NUCLEOTIDE SEQUENCE</scope>
</reference>
<dbReference type="EMBL" id="GBXM01072171">
    <property type="protein sequence ID" value="JAH36406.1"/>
    <property type="molecule type" value="Transcribed_RNA"/>
</dbReference>
<organism evidence="1">
    <name type="scientific">Anguilla anguilla</name>
    <name type="common">European freshwater eel</name>
    <name type="synonym">Muraena anguilla</name>
    <dbReference type="NCBI Taxonomy" id="7936"/>
    <lineage>
        <taxon>Eukaryota</taxon>
        <taxon>Metazoa</taxon>
        <taxon>Chordata</taxon>
        <taxon>Craniata</taxon>
        <taxon>Vertebrata</taxon>
        <taxon>Euteleostomi</taxon>
        <taxon>Actinopterygii</taxon>
        <taxon>Neopterygii</taxon>
        <taxon>Teleostei</taxon>
        <taxon>Anguilliformes</taxon>
        <taxon>Anguillidae</taxon>
        <taxon>Anguilla</taxon>
    </lineage>
</organism>
<dbReference type="AlphaFoldDB" id="A0A0E9S555"/>
<accession>A0A0E9S555</accession>
<protein>
    <submittedName>
        <fullName evidence="1">Uncharacterized protein</fullName>
    </submittedName>
</protein>
<reference evidence="1" key="1">
    <citation type="submission" date="2014-11" db="EMBL/GenBank/DDBJ databases">
        <authorList>
            <person name="Amaro Gonzalez C."/>
        </authorList>
    </citation>
    <scope>NUCLEOTIDE SEQUENCE</scope>
</reference>
<sequence>MVNNSRTHLFPPACDPQRPFLLPIKEKKNRPPIKG</sequence>
<proteinExistence type="predicted"/>
<name>A0A0E9S555_ANGAN</name>